<dbReference type="EMBL" id="JAYRBN010000015">
    <property type="protein sequence ID" value="KAL2750333.1"/>
    <property type="molecule type" value="Genomic_DNA"/>
</dbReference>
<dbReference type="AlphaFoldDB" id="A0ABD2D1S6"/>
<keyword evidence="2" id="KW-1185">Reference proteome</keyword>
<sequence length="129" mass="15084">IIWNIKSHIEAEECFKRQLKILTKEGTSLAIVHVCIMKRKKKKIHTCMTTKFLKPNMALFYKAWKPGTGKWEGSFFFKASNRELLQLEGISDCAQKDLSMSRPTFHAGTIAYFLRNQLIWNLIYEILDN</sequence>
<name>A0ABD2D1S6_VESMC</name>
<dbReference type="Proteomes" id="UP001607303">
    <property type="component" value="Unassembled WGS sequence"/>
</dbReference>
<proteinExistence type="predicted"/>
<evidence type="ECO:0000313" key="1">
    <source>
        <dbReference type="EMBL" id="KAL2750333.1"/>
    </source>
</evidence>
<reference evidence="1 2" key="1">
    <citation type="journal article" date="2024" name="Ann. Entomol. Soc. Am.">
        <title>Genomic analyses of the southern and eastern yellowjacket wasps (Hymenoptera: Vespidae) reveal evolutionary signatures of social life.</title>
        <authorList>
            <person name="Catto M.A."/>
            <person name="Caine P.B."/>
            <person name="Orr S.E."/>
            <person name="Hunt B.G."/>
            <person name="Goodisman M.A.D."/>
        </authorList>
    </citation>
    <scope>NUCLEOTIDE SEQUENCE [LARGE SCALE GENOMIC DNA]</scope>
    <source>
        <strain evidence="1">232</strain>
        <tissue evidence="1">Head and thorax</tissue>
    </source>
</reference>
<evidence type="ECO:0000313" key="2">
    <source>
        <dbReference type="Proteomes" id="UP001607303"/>
    </source>
</evidence>
<feature type="non-terminal residue" evidence="1">
    <location>
        <position position="1"/>
    </location>
</feature>
<accession>A0ABD2D1S6</accession>
<comment type="caution">
    <text evidence="1">The sequence shown here is derived from an EMBL/GenBank/DDBJ whole genome shotgun (WGS) entry which is preliminary data.</text>
</comment>
<protein>
    <submittedName>
        <fullName evidence="1">Uncharacterized protein</fullName>
    </submittedName>
</protein>
<gene>
    <name evidence="1" type="ORF">V1477_001421</name>
</gene>
<organism evidence="1 2">
    <name type="scientific">Vespula maculifrons</name>
    <name type="common">Eastern yellow jacket</name>
    <name type="synonym">Wasp</name>
    <dbReference type="NCBI Taxonomy" id="7453"/>
    <lineage>
        <taxon>Eukaryota</taxon>
        <taxon>Metazoa</taxon>
        <taxon>Ecdysozoa</taxon>
        <taxon>Arthropoda</taxon>
        <taxon>Hexapoda</taxon>
        <taxon>Insecta</taxon>
        <taxon>Pterygota</taxon>
        <taxon>Neoptera</taxon>
        <taxon>Endopterygota</taxon>
        <taxon>Hymenoptera</taxon>
        <taxon>Apocrita</taxon>
        <taxon>Aculeata</taxon>
        <taxon>Vespoidea</taxon>
        <taxon>Vespidae</taxon>
        <taxon>Vespinae</taxon>
        <taxon>Vespula</taxon>
    </lineage>
</organism>